<dbReference type="EMBL" id="KV921339">
    <property type="protein sequence ID" value="ORE18054.1"/>
    <property type="molecule type" value="Genomic_DNA"/>
</dbReference>
<feature type="coiled-coil region" evidence="1">
    <location>
        <begin position="27"/>
        <end position="54"/>
    </location>
</feature>
<name>A0A1X0S1C9_RHIZD</name>
<evidence type="ECO:0000256" key="1">
    <source>
        <dbReference type="SAM" id="Coils"/>
    </source>
</evidence>
<gene>
    <name evidence="2" type="ORF">BCV71DRAFT_180289</name>
</gene>
<feature type="non-terminal residue" evidence="2">
    <location>
        <position position="1"/>
    </location>
</feature>
<dbReference type="AlphaFoldDB" id="A0A1X0S1C9"/>
<evidence type="ECO:0000313" key="3">
    <source>
        <dbReference type="Proteomes" id="UP000242381"/>
    </source>
</evidence>
<accession>A0A1X0S1C9</accession>
<keyword evidence="1" id="KW-0175">Coiled coil</keyword>
<organism evidence="2 3">
    <name type="scientific">Rhizopus microsporus</name>
    <dbReference type="NCBI Taxonomy" id="58291"/>
    <lineage>
        <taxon>Eukaryota</taxon>
        <taxon>Fungi</taxon>
        <taxon>Fungi incertae sedis</taxon>
        <taxon>Mucoromycota</taxon>
        <taxon>Mucoromycotina</taxon>
        <taxon>Mucoromycetes</taxon>
        <taxon>Mucorales</taxon>
        <taxon>Mucorineae</taxon>
        <taxon>Rhizopodaceae</taxon>
        <taxon>Rhizopus</taxon>
    </lineage>
</organism>
<reference evidence="2 3" key="1">
    <citation type="journal article" date="2016" name="Proc. Natl. Acad. Sci. U.S.A.">
        <title>Lipid metabolic changes in an early divergent fungus govern the establishment of a mutualistic symbiosis with endobacteria.</title>
        <authorList>
            <person name="Lastovetsky O.A."/>
            <person name="Gaspar M.L."/>
            <person name="Mondo S.J."/>
            <person name="LaButti K.M."/>
            <person name="Sandor L."/>
            <person name="Grigoriev I.V."/>
            <person name="Henry S.A."/>
            <person name="Pawlowska T.E."/>
        </authorList>
    </citation>
    <scope>NUCLEOTIDE SEQUENCE [LARGE SCALE GENOMIC DNA]</scope>
    <source>
        <strain evidence="2 3">ATCC 11559</strain>
    </source>
</reference>
<sequence length="62" mass="7255">KSLYIKEHLKPVNSEVVNVYLQMHIILNHEEMTIDKAEEAIDEIKSANQRCQDCIKSILKIF</sequence>
<dbReference type="Proteomes" id="UP000242381">
    <property type="component" value="Unassembled WGS sequence"/>
</dbReference>
<proteinExistence type="predicted"/>
<protein>
    <submittedName>
        <fullName evidence="2">Uncharacterized protein</fullName>
    </submittedName>
</protein>
<evidence type="ECO:0000313" key="2">
    <source>
        <dbReference type="EMBL" id="ORE18054.1"/>
    </source>
</evidence>